<keyword evidence="9" id="KW-0833">Ubl conjugation pathway</keyword>
<evidence type="ECO:0000256" key="12">
    <source>
        <dbReference type="ARBA" id="ARBA00023136"/>
    </source>
</evidence>
<dbReference type="PANTHER" id="PTHR46858">
    <property type="entry name" value="OS05G0521000 PROTEIN"/>
    <property type="match status" value="1"/>
</dbReference>
<evidence type="ECO:0000313" key="16">
    <source>
        <dbReference type="EMBL" id="CAD5320721.1"/>
    </source>
</evidence>
<evidence type="ECO:0000256" key="5">
    <source>
        <dbReference type="ARBA" id="ARBA00022679"/>
    </source>
</evidence>
<sequence length="413" mass="46316">MGSIRGDLQPLFVMPPPPLDEDCDDIFNSDESSWGLLSLSCFGIIMGLWFFASVCLIFGVYGSETVWLGPNSSILVKPSSIFVKSIKAKELDFSKPGLQLYGINGQSTPSGYFVNWTESRVLSVSQNSYKAGLRFLRIFIVLFWGWPYYLNRGTHMNISYNILPKGSAVRLVITEGMPFFYRSSLKDIAFRDTAWSWNLIQGSGMIQLDISKSKGYYLTVANLKRKDVEVELDIDVKAVLYDTKQSSYNCSFSNGECSFKMNERYPVENYAVVTSPALGQGVSIDDEWYIELSYQPRLIAYGSFTGVLLSFMLVAIHFCNKLKCCGGEGFLSEDDSVRTCLLADKGDDDCCNDVEASNKSLCAICFDAPRDCCFLPCGHCVSCYQCGTKIKRTKGRCPICRKKMMHVKRIYTA</sequence>
<dbReference type="InterPro" id="IPR013083">
    <property type="entry name" value="Znf_RING/FYVE/PHD"/>
</dbReference>
<keyword evidence="11 14" id="KW-1133">Transmembrane helix</keyword>
<evidence type="ECO:0000256" key="13">
    <source>
        <dbReference type="PROSITE-ProRule" id="PRU00175"/>
    </source>
</evidence>
<evidence type="ECO:0000256" key="14">
    <source>
        <dbReference type="SAM" id="Phobius"/>
    </source>
</evidence>
<dbReference type="Proteomes" id="UP000516314">
    <property type="component" value="Chromosome 2"/>
</dbReference>
<evidence type="ECO:0000256" key="8">
    <source>
        <dbReference type="ARBA" id="ARBA00022771"/>
    </source>
</evidence>
<dbReference type="Pfam" id="PF16041">
    <property type="entry name" value="APD1-4_M"/>
    <property type="match status" value="1"/>
</dbReference>
<accession>A0A7G2EF82</accession>
<dbReference type="EC" id="2.3.2.27" evidence="4"/>
<keyword evidence="10" id="KW-0862">Zinc</keyword>
<keyword evidence="7" id="KW-0479">Metal-binding</keyword>
<dbReference type="InterPro" id="IPR032010">
    <property type="entry name" value="APD1-4_M"/>
</dbReference>
<keyword evidence="5" id="KW-0808">Transferase</keyword>
<gene>
    <name evidence="16" type="ORF">AT9943_LOCUS8825</name>
</gene>
<dbReference type="GO" id="GO:0000278">
    <property type="term" value="P:mitotic cell cycle"/>
    <property type="evidence" value="ECO:0007669"/>
    <property type="project" value="UniProtKB-ARBA"/>
</dbReference>
<dbReference type="InterPro" id="IPR001841">
    <property type="entry name" value="Znf_RING"/>
</dbReference>
<dbReference type="Pfam" id="PF13920">
    <property type="entry name" value="zf-C3HC4_3"/>
    <property type="match status" value="1"/>
</dbReference>
<dbReference type="InterPro" id="IPR032008">
    <property type="entry name" value="APD1-4_N"/>
</dbReference>
<name>A0A7G2EF82_ARATH</name>
<reference evidence="16 17" key="1">
    <citation type="submission" date="2020-09" db="EMBL/GenBank/DDBJ databases">
        <authorList>
            <person name="Ashkenazy H."/>
        </authorList>
    </citation>
    <scope>NUCLEOTIDE SEQUENCE [LARGE SCALE GENOMIC DNA]</scope>
    <source>
        <strain evidence="17">cv. Cdm-0</strain>
    </source>
</reference>
<proteinExistence type="predicted"/>
<comment type="subcellular location">
    <subcellularLocation>
        <location evidence="2">Endomembrane system</location>
        <topology evidence="2">Multi-pass membrane protein</topology>
    </subcellularLocation>
</comment>
<evidence type="ECO:0000256" key="4">
    <source>
        <dbReference type="ARBA" id="ARBA00012483"/>
    </source>
</evidence>
<dbReference type="GO" id="GO:0008270">
    <property type="term" value="F:zinc ion binding"/>
    <property type="evidence" value="ECO:0007669"/>
    <property type="project" value="UniProtKB-KW"/>
</dbReference>
<feature type="transmembrane region" description="Helical" evidence="14">
    <location>
        <begin position="298"/>
        <end position="318"/>
    </location>
</feature>
<dbReference type="PANTHER" id="PTHR46858:SF5">
    <property type="entry name" value="E3 UBIQUITIN-PROTEIN LIGASE APD1-RELATED"/>
    <property type="match status" value="1"/>
</dbReference>
<dbReference type="SUPFAM" id="SSF57850">
    <property type="entry name" value="RING/U-box"/>
    <property type="match status" value="1"/>
</dbReference>
<evidence type="ECO:0000256" key="3">
    <source>
        <dbReference type="ARBA" id="ARBA00004906"/>
    </source>
</evidence>
<evidence type="ECO:0000256" key="10">
    <source>
        <dbReference type="ARBA" id="ARBA00022833"/>
    </source>
</evidence>
<dbReference type="SMART" id="SM00184">
    <property type="entry name" value="RING"/>
    <property type="match status" value="1"/>
</dbReference>
<dbReference type="FunFam" id="3.30.40.10:FF:000658">
    <property type="entry name" value="E3 ubiquitin-protein ligase APD2"/>
    <property type="match status" value="1"/>
</dbReference>
<dbReference type="GO" id="GO:0061630">
    <property type="term" value="F:ubiquitin protein ligase activity"/>
    <property type="evidence" value="ECO:0007669"/>
    <property type="project" value="UniProtKB-EC"/>
</dbReference>
<feature type="transmembrane region" description="Helical" evidence="14">
    <location>
        <begin position="36"/>
        <end position="61"/>
    </location>
</feature>
<comment type="catalytic activity">
    <reaction evidence="1">
        <text>S-ubiquitinyl-[E2 ubiquitin-conjugating enzyme]-L-cysteine + [acceptor protein]-L-lysine = [E2 ubiquitin-conjugating enzyme]-L-cysteine + N(6)-ubiquitinyl-[acceptor protein]-L-lysine.</text>
        <dbReference type="EC" id="2.3.2.27"/>
    </reaction>
</comment>
<dbReference type="AlphaFoldDB" id="A0A7G2EF82"/>
<evidence type="ECO:0000256" key="6">
    <source>
        <dbReference type="ARBA" id="ARBA00022692"/>
    </source>
</evidence>
<dbReference type="Pfam" id="PF16040">
    <property type="entry name" value="APD1-4_N"/>
    <property type="match status" value="1"/>
</dbReference>
<dbReference type="GO" id="GO:0009555">
    <property type="term" value="P:pollen development"/>
    <property type="evidence" value="ECO:0007669"/>
    <property type="project" value="UniProtKB-ARBA"/>
</dbReference>
<comment type="pathway">
    <text evidence="3">Protein modification; protein ubiquitination.</text>
</comment>
<keyword evidence="12 14" id="KW-0472">Membrane</keyword>
<dbReference type="Gene3D" id="3.30.40.10">
    <property type="entry name" value="Zinc/RING finger domain, C3HC4 (zinc finger)"/>
    <property type="match status" value="1"/>
</dbReference>
<dbReference type="GO" id="GO:0012505">
    <property type="term" value="C:endomembrane system"/>
    <property type="evidence" value="ECO:0007669"/>
    <property type="project" value="UniProtKB-SubCell"/>
</dbReference>
<evidence type="ECO:0000256" key="9">
    <source>
        <dbReference type="ARBA" id="ARBA00022786"/>
    </source>
</evidence>
<evidence type="ECO:0000256" key="7">
    <source>
        <dbReference type="ARBA" id="ARBA00022723"/>
    </source>
</evidence>
<protein>
    <recommendedName>
        <fullName evidence="4">RING-type E3 ubiquitin transferase</fullName>
        <ecNumber evidence="4">2.3.2.27</ecNumber>
    </recommendedName>
</protein>
<evidence type="ECO:0000256" key="2">
    <source>
        <dbReference type="ARBA" id="ARBA00004127"/>
    </source>
</evidence>
<keyword evidence="8 13" id="KW-0863">Zinc-finger</keyword>
<dbReference type="EMBL" id="LR881467">
    <property type="protein sequence ID" value="CAD5320721.1"/>
    <property type="molecule type" value="Genomic_DNA"/>
</dbReference>
<evidence type="ECO:0000256" key="11">
    <source>
        <dbReference type="ARBA" id="ARBA00022989"/>
    </source>
</evidence>
<feature type="domain" description="RING-type" evidence="15">
    <location>
        <begin position="362"/>
        <end position="401"/>
    </location>
</feature>
<organism evidence="16 17">
    <name type="scientific">Arabidopsis thaliana</name>
    <name type="common">Mouse-ear cress</name>
    <dbReference type="NCBI Taxonomy" id="3702"/>
    <lineage>
        <taxon>Eukaryota</taxon>
        <taxon>Viridiplantae</taxon>
        <taxon>Streptophyta</taxon>
        <taxon>Embryophyta</taxon>
        <taxon>Tracheophyta</taxon>
        <taxon>Spermatophyta</taxon>
        <taxon>Magnoliopsida</taxon>
        <taxon>eudicotyledons</taxon>
        <taxon>Gunneridae</taxon>
        <taxon>Pentapetalae</taxon>
        <taxon>rosids</taxon>
        <taxon>malvids</taxon>
        <taxon>Brassicales</taxon>
        <taxon>Brassicaceae</taxon>
        <taxon>Camelineae</taxon>
        <taxon>Arabidopsis</taxon>
    </lineage>
</organism>
<evidence type="ECO:0000259" key="15">
    <source>
        <dbReference type="PROSITE" id="PS50089"/>
    </source>
</evidence>
<keyword evidence="6 14" id="KW-0812">Transmembrane</keyword>
<evidence type="ECO:0000256" key="1">
    <source>
        <dbReference type="ARBA" id="ARBA00000900"/>
    </source>
</evidence>
<evidence type="ECO:0000313" key="17">
    <source>
        <dbReference type="Proteomes" id="UP000516314"/>
    </source>
</evidence>
<dbReference type="PROSITE" id="PS50089">
    <property type="entry name" value="ZF_RING_2"/>
    <property type="match status" value="1"/>
</dbReference>
<feature type="transmembrane region" description="Helical" evidence="14">
    <location>
        <begin position="131"/>
        <end position="150"/>
    </location>
</feature>